<protein>
    <recommendedName>
        <fullName evidence="5">TNFR-Cys domain-containing protein</fullName>
    </recommendedName>
</protein>
<dbReference type="SUPFAM" id="SSF57184">
    <property type="entry name" value="Growth factor receptor domain"/>
    <property type="match status" value="1"/>
</dbReference>
<accession>A0AAV2HG32</accession>
<evidence type="ECO:0008006" key="5">
    <source>
        <dbReference type="Google" id="ProtNLM"/>
    </source>
</evidence>
<keyword evidence="1" id="KW-0472">Membrane</keyword>
<evidence type="ECO:0000256" key="1">
    <source>
        <dbReference type="SAM" id="Phobius"/>
    </source>
</evidence>
<feature type="transmembrane region" description="Helical" evidence="1">
    <location>
        <begin position="174"/>
        <end position="198"/>
    </location>
</feature>
<organism evidence="3 4">
    <name type="scientific">Lymnaea stagnalis</name>
    <name type="common">Great pond snail</name>
    <name type="synonym">Helix stagnalis</name>
    <dbReference type="NCBI Taxonomy" id="6523"/>
    <lineage>
        <taxon>Eukaryota</taxon>
        <taxon>Metazoa</taxon>
        <taxon>Spiralia</taxon>
        <taxon>Lophotrochozoa</taxon>
        <taxon>Mollusca</taxon>
        <taxon>Gastropoda</taxon>
        <taxon>Heterobranchia</taxon>
        <taxon>Euthyneura</taxon>
        <taxon>Panpulmonata</taxon>
        <taxon>Hygrophila</taxon>
        <taxon>Lymnaeoidea</taxon>
        <taxon>Lymnaeidae</taxon>
        <taxon>Lymnaea</taxon>
    </lineage>
</organism>
<name>A0AAV2HG32_LYMST</name>
<dbReference type="Proteomes" id="UP001497497">
    <property type="component" value="Unassembled WGS sequence"/>
</dbReference>
<keyword evidence="2" id="KW-0732">Signal</keyword>
<dbReference type="AlphaFoldDB" id="A0AAV2HG32"/>
<feature type="signal peptide" evidence="2">
    <location>
        <begin position="1"/>
        <end position="20"/>
    </location>
</feature>
<proteinExistence type="predicted"/>
<keyword evidence="1" id="KW-1133">Transmembrane helix</keyword>
<evidence type="ECO:0000256" key="2">
    <source>
        <dbReference type="SAM" id="SignalP"/>
    </source>
</evidence>
<sequence length="204" mass="22727">MLAFTCLALFASLAISVTRSDHRLRCHKGQYLTSTATCLPCPRGTFMPYKLHTSKQCISCLDPELDASGYKETKCGSSRKNLHVSRIRRSEIAHGGEVVYSIQEASSTNLTCPRNYYLDVTQQRCSRCPACSFLDQEAHAQTSCDHCSQRQPDNRLVYCPKRCDDEAPGALPTWARFIVGALVMVAAPFLFIMSPLLLNKLLNS</sequence>
<dbReference type="InterPro" id="IPR009030">
    <property type="entry name" value="Growth_fac_rcpt_cys_sf"/>
</dbReference>
<keyword evidence="4" id="KW-1185">Reference proteome</keyword>
<keyword evidence="1" id="KW-0812">Transmembrane</keyword>
<gene>
    <name evidence="3" type="ORF">GSLYS_00006900001</name>
</gene>
<feature type="chain" id="PRO_5043326551" description="TNFR-Cys domain-containing protein" evidence="2">
    <location>
        <begin position="21"/>
        <end position="204"/>
    </location>
</feature>
<evidence type="ECO:0000313" key="4">
    <source>
        <dbReference type="Proteomes" id="UP001497497"/>
    </source>
</evidence>
<reference evidence="3 4" key="1">
    <citation type="submission" date="2024-04" db="EMBL/GenBank/DDBJ databases">
        <authorList>
            <consortium name="Genoscope - CEA"/>
            <person name="William W."/>
        </authorList>
    </citation>
    <scope>NUCLEOTIDE SEQUENCE [LARGE SCALE GENOMIC DNA]</scope>
</reference>
<comment type="caution">
    <text evidence="3">The sequence shown here is derived from an EMBL/GenBank/DDBJ whole genome shotgun (WGS) entry which is preliminary data.</text>
</comment>
<evidence type="ECO:0000313" key="3">
    <source>
        <dbReference type="EMBL" id="CAL1532882.1"/>
    </source>
</evidence>
<dbReference type="EMBL" id="CAXITT010000127">
    <property type="protein sequence ID" value="CAL1532882.1"/>
    <property type="molecule type" value="Genomic_DNA"/>
</dbReference>